<comment type="caution">
    <text evidence="10">The sequence shown here is derived from an EMBL/GenBank/DDBJ whole genome shotgun (WGS) entry which is preliminary data.</text>
</comment>
<dbReference type="RefSeq" id="WP_321575751.1">
    <property type="nucleotide sequence ID" value="NZ_JALIQP010000001.1"/>
</dbReference>
<evidence type="ECO:0000313" key="11">
    <source>
        <dbReference type="Proteomes" id="UP001595898"/>
    </source>
</evidence>
<dbReference type="SUPFAM" id="SSF55785">
    <property type="entry name" value="PYP-like sensor domain (PAS domain)"/>
    <property type="match status" value="1"/>
</dbReference>
<keyword evidence="8" id="KW-1133">Transmembrane helix</keyword>
<feature type="transmembrane region" description="Helical" evidence="8">
    <location>
        <begin position="36"/>
        <end position="55"/>
    </location>
</feature>
<keyword evidence="8" id="KW-0472">Membrane</keyword>
<evidence type="ECO:0000256" key="2">
    <source>
        <dbReference type="ARBA" id="ARBA00012438"/>
    </source>
</evidence>
<dbReference type="PANTHER" id="PTHR43711">
    <property type="entry name" value="TWO-COMPONENT HISTIDINE KINASE"/>
    <property type="match status" value="1"/>
</dbReference>
<dbReference type="InterPro" id="IPR035965">
    <property type="entry name" value="PAS-like_dom_sf"/>
</dbReference>
<keyword evidence="4" id="KW-0808">Transferase</keyword>
<evidence type="ECO:0000256" key="6">
    <source>
        <dbReference type="ARBA" id="ARBA00023012"/>
    </source>
</evidence>
<dbReference type="SMART" id="SM00388">
    <property type="entry name" value="HisKA"/>
    <property type="match status" value="1"/>
</dbReference>
<gene>
    <name evidence="10" type="ORF">ACFO5R_17190</name>
</gene>
<proteinExistence type="predicted"/>
<dbReference type="Proteomes" id="UP001595898">
    <property type="component" value="Unassembled WGS sequence"/>
</dbReference>
<dbReference type="GO" id="GO:0004673">
    <property type="term" value="F:protein histidine kinase activity"/>
    <property type="evidence" value="ECO:0007669"/>
    <property type="project" value="UniProtKB-EC"/>
</dbReference>
<evidence type="ECO:0000256" key="7">
    <source>
        <dbReference type="SAM" id="MobiDB-lite"/>
    </source>
</evidence>
<evidence type="ECO:0000313" key="10">
    <source>
        <dbReference type="EMBL" id="MFC4543664.1"/>
    </source>
</evidence>
<dbReference type="SUPFAM" id="SSF47384">
    <property type="entry name" value="Homodimeric domain of signal transducing histidine kinase"/>
    <property type="match status" value="1"/>
</dbReference>
<feature type="compositionally biased region" description="Basic and acidic residues" evidence="7">
    <location>
        <begin position="535"/>
        <end position="546"/>
    </location>
</feature>
<dbReference type="InterPro" id="IPR003661">
    <property type="entry name" value="HisK_dim/P_dom"/>
</dbReference>
<keyword evidence="3" id="KW-0597">Phosphoprotein</keyword>
<dbReference type="PROSITE" id="PS51257">
    <property type="entry name" value="PROKAR_LIPOPROTEIN"/>
    <property type="match status" value="1"/>
</dbReference>
<dbReference type="InterPro" id="IPR050736">
    <property type="entry name" value="Sensor_HK_Regulatory"/>
</dbReference>
<evidence type="ECO:0000256" key="5">
    <source>
        <dbReference type="ARBA" id="ARBA00022777"/>
    </source>
</evidence>
<dbReference type="PANTHER" id="PTHR43711:SF1">
    <property type="entry name" value="HISTIDINE KINASE 1"/>
    <property type="match status" value="1"/>
</dbReference>
<sequence>MSRWVHVFLFGVTALACLGIAEWVRRRADGRAGTAMIALLVLDAGWTGAIALQLASTSMRWQTVWFYAWQPIAFATPVVWFVFTLLYTGRDHWLTRPVLAVLGLTTVGPTAILVTDRYQGAIGWGPQWITEPFPHLAGTVTPEYALLLVFLYCYLFGGLVLTGLLVVRSRNVSRAQSAALLVGALVPIVINAARYTGLLPAPGVEYTALGAGPFGAAVAWALFNSRLFAVAPLARDAALEVVGDGIVLVDESLAVVDYNAQASALLPGLASTDDESLGDVCPDVVDESGAFRSDVTVRRDGTERRLVVEETPIERGGRRYGFVVVVRDVTELESYARELEAKTERLEQFASLVSHDLRNPVAVARGYVELAIETDDVSHLEDSIEALNRIDETIEVLLTIAREGTAAEDLEPIALESAVRAAWETSDTGNASLSIDLEAERVLADRPLLTEILENLFRNSVDHGSTSSRPKADDSVDHGSTSSQRGSRADNSVDHGSTSSRPKADDSVDHGSTSSQRASRADNSVDHGSTSPRSQAHEDSVDHESSNEPIDDAGTDANRGRGITVRVGSLADGFYVEDDGPGIPPDRREEVFDYGFTTDSDGTGFGLAIVDSLAASHGWEVSVTDGSRGGARFEFRGVEVPDVHEA</sequence>
<dbReference type="Pfam" id="PF02518">
    <property type="entry name" value="HATPase_c"/>
    <property type="match status" value="1"/>
</dbReference>
<feature type="region of interest" description="Disordered" evidence="7">
    <location>
        <begin position="461"/>
        <end position="561"/>
    </location>
</feature>
<dbReference type="InterPro" id="IPR004358">
    <property type="entry name" value="Sig_transdc_His_kin-like_C"/>
</dbReference>
<feature type="transmembrane region" description="Helical" evidence="8">
    <location>
        <begin position="67"/>
        <end position="86"/>
    </location>
</feature>
<dbReference type="SMART" id="SM00387">
    <property type="entry name" value="HATPase_c"/>
    <property type="match status" value="1"/>
</dbReference>
<feature type="domain" description="Histidine kinase" evidence="9">
    <location>
        <begin position="352"/>
        <end position="636"/>
    </location>
</feature>
<evidence type="ECO:0000259" key="9">
    <source>
        <dbReference type="PROSITE" id="PS50109"/>
    </source>
</evidence>
<evidence type="ECO:0000256" key="4">
    <source>
        <dbReference type="ARBA" id="ARBA00022679"/>
    </source>
</evidence>
<dbReference type="InterPro" id="IPR005467">
    <property type="entry name" value="His_kinase_dom"/>
</dbReference>
<dbReference type="InterPro" id="IPR036097">
    <property type="entry name" value="HisK_dim/P_sf"/>
</dbReference>
<dbReference type="GO" id="GO:0000160">
    <property type="term" value="P:phosphorelay signal transduction system"/>
    <property type="evidence" value="ECO:0007669"/>
    <property type="project" value="UniProtKB-KW"/>
</dbReference>
<dbReference type="AlphaFoldDB" id="A0ABD5PT08"/>
<keyword evidence="8" id="KW-0812">Transmembrane</keyword>
<keyword evidence="6" id="KW-0902">Two-component regulatory system</keyword>
<evidence type="ECO:0000256" key="3">
    <source>
        <dbReference type="ARBA" id="ARBA00022553"/>
    </source>
</evidence>
<dbReference type="CDD" id="cd00082">
    <property type="entry name" value="HisKA"/>
    <property type="match status" value="1"/>
</dbReference>
<dbReference type="EMBL" id="JBHSFA010000009">
    <property type="protein sequence ID" value="MFC4543664.1"/>
    <property type="molecule type" value="Genomic_DNA"/>
</dbReference>
<feature type="transmembrane region" description="Helical" evidence="8">
    <location>
        <begin position="144"/>
        <end position="166"/>
    </location>
</feature>
<dbReference type="InterPro" id="IPR031621">
    <property type="entry name" value="HisKA_7TM"/>
</dbReference>
<evidence type="ECO:0000256" key="1">
    <source>
        <dbReference type="ARBA" id="ARBA00000085"/>
    </source>
</evidence>
<dbReference type="Pfam" id="PF00512">
    <property type="entry name" value="HisKA"/>
    <property type="match status" value="1"/>
</dbReference>
<reference evidence="10 11" key="1">
    <citation type="journal article" date="2019" name="Int. J. Syst. Evol. Microbiol.">
        <title>The Global Catalogue of Microorganisms (GCM) 10K type strain sequencing project: providing services to taxonomists for standard genome sequencing and annotation.</title>
        <authorList>
            <consortium name="The Broad Institute Genomics Platform"/>
            <consortium name="The Broad Institute Genome Sequencing Center for Infectious Disease"/>
            <person name="Wu L."/>
            <person name="Ma J."/>
        </authorList>
    </citation>
    <scope>NUCLEOTIDE SEQUENCE [LARGE SCALE GENOMIC DNA]</scope>
    <source>
        <strain evidence="10 11">WLHS5</strain>
    </source>
</reference>
<protein>
    <recommendedName>
        <fullName evidence="2">histidine kinase</fullName>
        <ecNumber evidence="2">2.7.13.3</ecNumber>
    </recommendedName>
</protein>
<name>A0ABD5PT08_9EURY</name>
<keyword evidence="11" id="KW-1185">Reference proteome</keyword>
<organism evidence="10 11">
    <name type="scientific">Halosolutus amylolyticus</name>
    <dbReference type="NCBI Taxonomy" id="2932267"/>
    <lineage>
        <taxon>Archaea</taxon>
        <taxon>Methanobacteriati</taxon>
        <taxon>Methanobacteriota</taxon>
        <taxon>Stenosarchaea group</taxon>
        <taxon>Halobacteria</taxon>
        <taxon>Halobacteriales</taxon>
        <taxon>Natrialbaceae</taxon>
        <taxon>Halosolutus</taxon>
    </lineage>
</organism>
<feature type="transmembrane region" description="Helical" evidence="8">
    <location>
        <begin position="6"/>
        <end position="24"/>
    </location>
</feature>
<dbReference type="SUPFAM" id="SSF55874">
    <property type="entry name" value="ATPase domain of HSP90 chaperone/DNA topoisomerase II/histidine kinase"/>
    <property type="match status" value="1"/>
</dbReference>
<comment type="catalytic activity">
    <reaction evidence="1">
        <text>ATP + protein L-histidine = ADP + protein N-phospho-L-histidine.</text>
        <dbReference type="EC" id="2.7.13.3"/>
    </reaction>
</comment>
<dbReference type="CDD" id="cd00075">
    <property type="entry name" value="HATPase"/>
    <property type="match status" value="1"/>
</dbReference>
<dbReference type="Gene3D" id="3.30.450.20">
    <property type="entry name" value="PAS domain"/>
    <property type="match status" value="1"/>
</dbReference>
<feature type="transmembrane region" description="Helical" evidence="8">
    <location>
        <begin position="178"/>
        <end position="197"/>
    </location>
</feature>
<dbReference type="PRINTS" id="PR00344">
    <property type="entry name" value="BCTRLSENSOR"/>
</dbReference>
<keyword evidence="5 10" id="KW-0418">Kinase</keyword>
<dbReference type="EC" id="2.7.13.3" evidence="2"/>
<feature type="transmembrane region" description="Helical" evidence="8">
    <location>
        <begin position="98"/>
        <end position="115"/>
    </location>
</feature>
<dbReference type="InterPro" id="IPR003594">
    <property type="entry name" value="HATPase_dom"/>
</dbReference>
<dbReference type="Gene3D" id="3.30.565.10">
    <property type="entry name" value="Histidine kinase-like ATPase, C-terminal domain"/>
    <property type="match status" value="1"/>
</dbReference>
<dbReference type="Pfam" id="PF16927">
    <property type="entry name" value="HisKA_7TM"/>
    <property type="match status" value="1"/>
</dbReference>
<dbReference type="Gene3D" id="1.10.287.130">
    <property type="match status" value="1"/>
</dbReference>
<dbReference type="InterPro" id="IPR036890">
    <property type="entry name" value="HATPase_C_sf"/>
</dbReference>
<evidence type="ECO:0000256" key="8">
    <source>
        <dbReference type="SAM" id="Phobius"/>
    </source>
</evidence>
<dbReference type="PROSITE" id="PS50109">
    <property type="entry name" value="HIS_KIN"/>
    <property type="match status" value="1"/>
</dbReference>
<accession>A0ABD5PT08</accession>